<gene>
    <name evidence="2" type="ORF">GCM10007418_18370</name>
</gene>
<feature type="signal peptide" evidence="1">
    <location>
        <begin position="1"/>
        <end position="21"/>
    </location>
</feature>
<evidence type="ECO:0008006" key="4">
    <source>
        <dbReference type="Google" id="ProtNLM"/>
    </source>
</evidence>
<dbReference type="Proteomes" id="UP000638188">
    <property type="component" value="Unassembled WGS sequence"/>
</dbReference>
<evidence type="ECO:0000313" key="2">
    <source>
        <dbReference type="EMBL" id="GGC99402.1"/>
    </source>
</evidence>
<dbReference type="PANTHER" id="PTHR38834">
    <property type="entry name" value="PERIPLASMIC SUBSTRATE BINDING PROTEIN FAMILY 3"/>
    <property type="match status" value="1"/>
</dbReference>
<feature type="chain" id="PRO_5047520304" description="Solute-binding protein family 3/N-terminal domain-containing protein" evidence="1">
    <location>
        <begin position="22"/>
        <end position="410"/>
    </location>
</feature>
<keyword evidence="1" id="KW-0732">Signal</keyword>
<evidence type="ECO:0000313" key="3">
    <source>
        <dbReference type="Proteomes" id="UP000638188"/>
    </source>
</evidence>
<reference evidence="3" key="1">
    <citation type="journal article" date="2019" name="Int. J. Syst. Evol. Microbiol.">
        <title>The Global Catalogue of Microorganisms (GCM) 10K type strain sequencing project: providing services to taxonomists for standard genome sequencing and annotation.</title>
        <authorList>
            <consortium name="The Broad Institute Genomics Platform"/>
            <consortium name="The Broad Institute Genome Sequencing Center for Infectious Disease"/>
            <person name="Wu L."/>
            <person name="Ma J."/>
        </authorList>
    </citation>
    <scope>NUCLEOTIDE SEQUENCE [LARGE SCALE GENOMIC DNA]</scope>
    <source>
        <strain evidence="3">CGMCC 1.12482</strain>
    </source>
</reference>
<name>A0ABQ1PM63_9GAMM</name>
<sequence>MSMARSISLLALSLVALTTEAAPIILNTDVSPPYQIRTPEGLEGSSVRTLECVFESMQQAYEIKILPWERAIYEVEQNRADGFFSATQMPRAEPYATLSAPLALEKWFWYSNTDSAVKPTARPRTGAIRGSNQLAWLLEKGTEVDQVVGTTEQLLQLLDRGRIDRFLADQSTLRTVLTQQPVQLRPGFEQFYKYATLGVYFSNRLLAREPDLLQRFNRQVYYCLAETPALHAAEKKQIAQLHRDLYQSWADNRVLIDAVRQQNREHVQLHTREILALDRQWVKETKTGSAPIADGLLARPFSAWLKTQQAESNGLITEIMATDRLGLLVAASERTTDYWQGDEAKFSEAFFAINNEAYIGTLQYDQSSQAYQVHISEQIRDPDTKEVIGTLIIGLNIERALLKSDLGGKL</sequence>
<accession>A0ABQ1PM63</accession>
<proteinExistence type="predicted"/>
<protein>
    <recommendedName>
        <fullName evidence="4">Solute-binding protein family 3/N-terminal domain-containing protein</fullName>
    </recommendedName>
</protein>
<dbReference type="PANTHER" id="PTHR38834:SF3">
    <property type="entry name" value="SOLUTE-BINDING PROTEIN FAMILY 3_N-TERMINAL DOMAIN-CONTAINING PROTEIN"/>
    <property type="match status" value="1"/>
</dbReference>
<dbReference type="EMBL" id="BMFF01000003">
    <property type="protein sequence ID" value="GGC99402.1"/>
    <property type="molecule type" value="Genomic_DNA"/>
</dbReference>
<organism evidence="2 3">
    <name type="scientific">Halopseudomonas salina</name>
    <dbReference type="NCBI Taxonomy" id="1323744"/>
    <lineage>
        <taxon>Bacteria</taxon>
        <taxon>Pseudomonadati</taxon>
        <taxon>Pseudomonadota</taxon>
        <taxon>Gammaproteobacteria</taxon>
        <taxon>Pseudomonadales</taxon>
        <taxon>Pseudomonadaceae</taxon>
        <taxon>Halopseudomonas</taxon>
    </lineage>
</organism>
<comment type="caution">
    <text evidence="2">The sequence shown here is derived from an EMBL/GenBank/DDBJ whole genome shotgun (WGS) entry which is preliminary data.</text>
</comment>
<keyword evidence="3" id="KW-1185">Reference proteome</keyword>
<evidence type="ECO:0000256" key="1">
    <source>
        <dbReference type="SAM" id="SignalP"/>
    </source>
</evidence>
<dbReference type="SUPFAM" id="SSF53850">
    <property type="entry name" value="Periplasmic binding protein-like II"/>
    <property type="match status" value="1"/>
</dbReference>
<dbReference type="CDD" id="cd18773">
    <property type="entry name" value="PDC1_HK_sensor"/>
    <property type="match status" value="1"/>
</dbReference>
<dbReference type="Gene3D" id="3.40.190.10">
    <property type="entry name" value="Periplasmic binding protein-like II"/>
    <property type="match status" value="2"/>
</dbReference>